<dbReference type="PANTHER" id="PTHR21621">
    <property type="entry name" value="RIBOSOMAL PROTEIN S6 MODIFICATION PROTEIN"/>
    <property type="match status" value="1"/>
</dbReference>
<dbReference type="PANTHER" id="PTHR21621:SF0">
    <property type="entry name" value="BETA-CITRYLGLUTAMATE SYNTHASE B-RELATED"/>
    <property type="match status" value="1"/>
</dbReference>
<dbReference type="InterPro" id="IPR026449">
    <property type="entry name" value="GRASP_SAV_5884"/>
</dbReference>
<dbReference type="Gene3D" id="3.30.470.20">
    <property type="entry name" value="ATP-grasp fold, B domain"/>
    <property type="match status" value="1"/>
</dbReference>
<proteinExistence type="predicted"/>
<comment type="caution">
    <text evidence="2">The sequence shown here is derived from an EMBL/GenBank/DDBJ whole genome shotgun (WGS) entry which is preliminary data.</text>
</comment>
<dbReference type="Pfam" id="PF21068">
    <property type="entry name" value="ATPgraspMvdD"/>
    <property type="match status" value="1"/>
</dbReference>
<dbReference type="SUPFAM" id="SSF56059">
    <property type="entry name" value="Glutathione synthetase ATP-binding domain-like"/>
    <property type="match status" value="1"/>
</dbReference>
<dbReference type="Proteomes" id="UP001232755">
    <property type="component" value="Unassembled WGS sequence"/>
</dbReference>
<dbReference type="EMBL" id="JAUSYP010000001">
    <property type="protein sequence ID" value="MDQ0749132.1"/>
    <property type="molecule type" value="Genomic_DNA"/>
</dbReference>
<keyword evidence="3" id="KW-1185">Reference proteome</keyword>
<dbReference type="InterPro" id="IPR048936">
    <property type="entry name" value="MvdD-like_ATPgrasp"/>
</dbReference>
<protein>
    <submittedName>
        <fullName evidence="2">ATP-grasp ribosomal peptide maturase</fullName>
    </submittedName>
</protein>
<evidence type="ECO:0000313" key="3">
    <source>
        <dbReference type="Proteomes" id="UP001232755"/>
    </source>
</evidence>
<sequence length="324" mass="34976">MTLVTKDDRPVLVVTNLDDPTADFVIAELHDRGVPVVRFDSGDFPATLSCSAAIGGDSDRWRGSVQTPSRRADLGAVRSMYYRRPSGFAFPHLDKQDERFAAAQARYGLGGILTALPGCLYVNHPNRIGDAEYKPAGLAAAAAAGFTVPPTLVTNVPDDARAFIKEHGPAIFKPISVPLYLVDGKAQTVPVTEVAADEIDNSVTGSMHLFQTRVDKVADIRVTVIGEQIFAVRIDSGLLDWRTDYGTHTYTPLAAPPAVERSMHAYLKHFGLVFGAFDFALTDSGEWIFIECNPSGQWAWMEPPTGLPMTAALADLLEGGLCGQ</sequence>
<dbReference type="NCBIfam" id="TIGR04187">
    <property type="entry name" value="GRASP_SAV_5884"/>
    <property type="match status" value="1"/>
</dbReference>
<reference evidence="2 3" key="1">
    <citation type="submission" date="2023-07" db="EMBL/GenBank/DDBJ databases">
        <title>Comparative genomics of wheat-associated soil bacteria to identify genetic determinants of phenazine resistance.</title>
        <authorList>
            <person name="Mouncey N."/>
        </authorList>
    </citation>
    <scope>NUCLEOTIDE SEQUENCE [LARGE SCALE GENOMIC DNA]</scope>
    <source>
        <strain evidence="2 3">B3I12</strain>
    </source>
</reference>
<gene>
    <name evidence="2" type="ORF">QF034_003363</name>
</gene>
<accession>A0ABU0QP13</accession>
<evidence type="ECO:0000313" key="2">
    <source>
        <dbReference type="EMBL" id="MDQ0749132.1"/>
    </source>
</evidence>
<evidence type="ECO:0000259" key="1">
    <source>
        <dbReference type="Pfam" id="PF21068"/>
    </source>
</evidence>
<organism evidence="2 3">
    <name type="scientific">Streptomyces africanus</name>
    <dbReference type="NCBI Taxonomy" id="231024"/>
    <lineage>
        <taxon>Bacteria</taxon>
        <taxon>Bacillati</taxon>
        <taxon>Actinomycetota</taxon>
        <taxon>Actinomycetes</taxon>
        <taxon>Kitasatosporales</taxon>
        <taxon>Streptomycetaceae</taxon>
        <taxon>Streptomyces</taxon>
    </lineage>
</organism>
<feature type="domain" description="MvdD-like pre-ATP grasp" evidence="1">
    <location>
        <begin position="11"/>
        <end position="124"/>
    </location>
</feature>
<name>A0ABU0QP13_9ACTN</name>